<dbReference type="EMBL" id="PPTF01000072">
    <property type="protein sequence ID" value="POA97711.1"/>
    <property type="molecule type" value="Genomic_DNA"/>
</dbReference>
<dbReference type="PANTHER" id="PTHR46847">
    <property type="entry name" value="D-ALLOSE-BINDING PERIPLASMIC PROTEIN-RELATED"/>
    <property type="match status" value="1"/>
</dbReference>
<dbReference type="AlphaFoldDB" id="A0A2K4MKU2"/>
<feature type="signal peptide" evidence="4">
    <location>
        <begin position="1"/>
        <end position="22"/>
    </location>
</feature>
<feature type="chain" id="PRO_5014325606" evidence="4">
    <location>
        <begin position="23"/>
        <end position="313"/>
    </location>
</feature>
<dbReference type="PANTHER" id="PTHR46847:SF1">
    <property type="entry name" value="D-ALLOSE-BINDING PERIPLASMIC PROTEIN-RELATED"/>
    <property type="match status" value="1"/>
</dbReference>
<dbReference type="Proteomes" id="UP000236416">
    <property type="component" value="Unassembled WGS sequence"/>
</dbReference>
<accession>A0A2K4MKU2</accession>
<dbReference type="GO" id="GO:0030313">
    <property type="term" value="C:cell envelope"/>
    <property type="evidence" value="ECO:0007669"/>
    <property type="project" value="UniProtKB-SubCell"/>
</dbReference>
<keyword evidence="3 4" id="KW-0732">Signal</keyword>
<feature type="domain" description="Periplasmic binding protein" evidence="5">
    <location>
        <begin position="30"/>
        <end position="289"/>
    </location>
</feature>
<evidence type="ECO:0000259" key="5">
    <source>
        <dbReference type="Pfam" id="PF13407"/>
    </source>
</evidence>
<dbReference type="SUPFAM" id="SSF53822">
    <property type="entry name" value="Periplasmic binding protein-like I"/>
    <property type="match status" value="1"/>
</dbReference>
<dbReference type="GO" id="GO:0030246">
    <property type="term" value="F:carbohydrate binding"/>
    <property type="evidence" value="ECO:0007669"/>
    <property type="project" value="UniProtKB-ARBA"/>
</dbReference>
<comment type="subcellular location">
    <subcellularLocation>
        <location evidence="1">Cell envelope</location>
    </subcellularLocation>
</comment>
<name>A0A2K4MKU2_9NEIS</name>
<sequence length="313" mass="33837">MRRRQFLLAALASAGAWRWAAAANRKFAVTVVVKSLRNQFFTIMLDGARKHHADHAAEYQLRLEGLQSEGDVKAQVAMLQRAIDRRDDALIVAPADSRAVMPLLLKAIAQGMLVVNIDNKLDERVLAHENVNIPFVGPSNFSGARKVGDYVLAALKPGSKVGIIEGLPQAINAKSRSDGFRESIRIAGMELAGMRWGDWETDKGYQAALSLLDAVPDLSALLCGNDNMAIGAVKAVTERHRTGKVLIGGYDNIPAAAPYIASGAIYATADQHPALQMQYALDLVLQALSKHVGQAELQSIVQTPVELIKRTAT</sequence>
<dbReference type="Gene3D" id="3.40.50.2300">
    <property type="match status" value="2"/>
</dbReference>
<proteinExistence type="inferred from homology"/>
<protein>
    <submittedName>
        <fullName evidence="6">LacI family transcriptional regulator</fullName>
    </submittedName>
</protein>
<dbReference type="InterPro" id="IPR028082">
    <property type="entry name" value="Peripla_BP_I"/>
</dbReference>
<dbReference type="RefSeq" id="WP_103321063.1">
    <property type="nucleotide sequence ID" value="NZ_PPTF01000072.1"/>
</dbReference>
<evidence type="ECO:0000256" key="2">
    <source>
        <dbReference type="ARBA" id="ARBA00007639"/>
    </source>
</evidence>
<gene>
    <name evidence="6" type="ORF">C2134_15585</name>
</gene>
<dbReference type="InterPro" id="IPR025997">
    <property type="entry name" value="SBP_2_dom"/>
</dbReference>
<reference evidence="6 7" key="1">
    <citation type="submission" date="2018-01" db="EMBL/GenBank/DDBJ databases">
        <title>Genomic Sequence of Chromobacterium MWU13-2610 from wild cranberry bogs within the Cape Cod National Seashore.</title>
        <authorList>
            <person name="O'Hara-Hanley K."/>
            <person name="Soby S."/>
            <person name="Harrison A."/>
        </authorList>
    </citation>
    <scope>NUCLEOTIDE SEQUENCE [LARGE SCALE GENOMIC DNA]</scope>
    <source>
        <strain evidence="6 7">MWU13-2610</strain>
    </source>
</reference>
<comment type="similarity">
    <text evidence="2">Belongs to the bacterial solute-binding protein 2 family.</text>
</comment>
<evidence type="ECO:0000256" key="1">
    <source>
        <dbReference type="ARBA" id="ARBA00004196"/>
    </source>
</evidence>
<evidence type="ECO:0000313" key="7">
    <source>
        <dbReference type="Proteomes" id="UP000236416"/>
    </source>
</evidence>
<evidence type="ECO:0000256" key="4">
    <source>
        <dbReference type="SAM" id="SignalP"/>
    </source>
</evidence>
<evidence type="ECO:0000256" key="3">
    <source>
        <dbReference type="ARBA" id="ARBA00022729"/>
    </source>
</evidence>
<evidence type="ECO:0000313" key="6">
    <source>
        <dbReference type="EMBL" id="POA97711.1"/>
    </source>
</evidence>
<keyword evidence="7" id="KW-1185">Reference proteome</keyword>
<comment type="caution">
    <text evidence="6">The sequence shown here is derived from an EMBL/GenBank/DDBJ whole genome shotgun (WGS) entry which is preliminary data.</text>
</comment>
<organism evidence="6 7">
    <name type="scientific">Chromobacterium sinusclupearum</name>
    <dbReference type="NCBI Taxonomy" id="2077146"/>
    <lineage>
        <taxon>Bacteria</taxon>
        <taxon>Pseudomonadati</taxon>
        <taxon>Pseudomonadota</taxon>
        <taxon>Betaproteobacteria</taxon>
        <taxon>Neisseriales</taxon>
        <taxon>Chromobacteriaceae</taxon>
        <taxon>Chromobacterium</taxon>
    </lineage>
</organism>
<dbReference type="Pfam" id="PF13407">
    <property type="entry name" value="Peripla_BP_4"/>
    <property type="match status" value="1"/>
</dbReference>